<gene>
    <name evidence="1" type="ORF">J2W95_001173</name>
</gene>
<dbReference type="Proteomes" id="UP001261871">
    <property type="component" value="Unassembled WGS sequence"/>
</dbReference>
<reference evidence="1 2" key="1">
    <citation type="submission" date="2023-07" db="EMBL/GenBank/DDBJ databases">
        <title>Sorghum-associated microbial communities from plants grown in Nebraska, USA.</title>
        <authorList>
            <person name="Schachtman D."/>
        </authorList>
    </citation>
    <scope>NUCLEOTIDE SEQUENCE [LARGE SCALE GENOMIC DNA]</scope>
    <source>
        <strain evidence="1 2">BE124</strain>
    </source>
</reference>
<name>A0ABU1S0P6_9FLAO</name>
<comment type="caution">
    <text evidence="1">The sequence shown here is derived from an EMBL/GenBank/DDBJ whole genome shotgun (WGS) entry which is preliminary data.</text>
</comment>
<sequence length="166" mass="19104">MNPTFLEVRTALRSATKHDLFTGNVNEMHAVQGIKENVTVFYLDEKTKAISGPYNLHEGTNFMNVFIRMTWGLCGVITPIPKVVSPTDFIFDLVLREASLDDVKYNSKNVRLHLLYYTYASQVLSGPFYIDDSTTSLYLENLVSKKQIFIPNERQHFRKKEYKKAG</sequence>
<evidence type="ECO:0000313" key="2">
    <source>
        <dbReference type="Proteomes" id="UP001261871"/>
    </source>
</evidence>
<evidence type="ECO:0000313" key="1">
    <source>
        <dbReference type="EMBL" id="MDR6844482.1"/>
    </source>
</evidence>
<dbReference type="RefSeq" id="WP_310004886.1">
    <property type="nucleotide sequence ID" value="NZ_JAVDTX010000002.1"/>
</dbReference>
<proteinExistence type="predicted"/>
<dbReference type="EMBL" id="JAVDTX010000002">
    <property type="protein sequence ID" value="MDR6844482.1"/>
    <property type="molecule type" value="Genomic_DNA"/>
</dbReference>
<organism evidence="1 2">
    <name type="scientific">Flavobacterium granuli</name>
    <dbReference type="NCBI Taxonomy" id="280093"/>
    <lineage>
        <taxon>Bacteria</taxon>
        <taxon>Pseudomonadati</taxon>
        <taxon>Bacteroidota</taxon>
        <taxon>Flavobacteriia</taxon>
        <taxon>Flavobacteriales</taxon>
        <taxon>Flavobacteriaceae</taxon>
        <taxon>Flavobacterium</taxon>
    </lineage>
</organism>
<accession>A0ABU1S0P6</accession>
<keyword evidence="2" id="KW-1185">Reference proteome</keyword>
<protein>
    <submittedName>
        <fullName evidence="1">Uncharacterized protein</fullName>
    </submittedName>
</protein>